<organism evidence="1 2">
    <name type="scientific">Thermopolyspora flexuosa</name>
    <dbReference type="NCBI Taxonomy" id="103836"/>
    <lineage>
        <taxon>Bacteria</taxon>
        <taxon>Bacillati</taxon>
        <taxon>Actinomycetota</taxon>
        <taxon>Actinomycetes</taxon>
        <taxon>Streptosporangiales</taxon>
        <taxon>Streptosporangiaceae</taxon>
        <taxon>Thermopolyspora</taxon>
    </lineage>
</organism>
<protein>
    <submittedName>
        <fullName evidence="1">Uncharacterized protein</fullName>
    </submittedName>
</protein>
<dbReference type="NCBIfam" id="NF038146">
    <property type="entry name" value="LxmA_leader"/>
    <property type="match status" value="1"/>
</dbReference>
<sequence>MKGTPMMELVAGYDAYATAAELNIEASVDAPATSPVCAVSAASSKWCVSALIGASAGATYKVGC</sequence>
<name>A0A543IUW8_9ACTN</name>
<dbReference type="RefSeq" id="WP_142258544.1">
    <property type="nucleotide sequence ID" value="NZ_BMPV01000006.1"/>
</dbReference>
<dbReference type="AlphaFoldDB" id="A0A543IUW8"/>
<accession>A0A543IUW8</accession>
<dbReference type="InterPro" id="IPR049906">
    <property type="entry name" value="LxmA-like_leader"/>
</dbReference>
<evidence type="ECO:0000313" key="1">
    <source>
        <dbReference type="EMBL" id="TQM74361.1"/>
    </source>
</evidence>
<dbReference type="Proteomes" id="UP000319213">
    <property type="component" value="Unassembled WGS sequence"/>
</dbReference>
<reference evidence="1 2" key="1">
    <citation type="submission" date="2019-06" db="EMBL/GenBank/DDBJ databases">
        <title>Sequencing the genomes of 1000 actinobacteria strains.</title>
        <authorList>
            <person name="Klenk H.-P."/>
        </authorList>
    </citation>
    <scope>NUCLEOTIDE SEQUENCE [LARGE SCALE GENOMIC DNA]</scope>
    <source>
        <strain evidence="1 2">DSM 43186</strain>
    </source>
</reference>
<dbReference type="EMBL" id="VFPQ01000001">
    <property type="protein sequence ID" value="TQM74361.1"/>
    <property type="molecule type" value="Genomic_DNA"/>
</dbReference>
<evidence type="ECO:0000313" key="2">
    <source>
        <dbReference type="Proteomes" id="UP000319213"/>
    </source>
</evidence>
<keyword evidence="2" id="KW-1185">Reference proteome</keyword>
<proteinExistence type="predicted"/>
<comment type="caution">
    <text evidence="1">The sequence shown here is derived from an EMBL/GenBank/DDBJ whole genome shotgun (WGS) entry which is preliminary data.</text>
</comment>
<gene>
    <name evidence="1" type="ORF">FHX40_1031</name>
</gene>
<dbReference type="OrthoDB" id="3540895at2"/>